<proteinExistence type="predicted"/>
<dbReference type="Proteomes" id="UP000694251">
    <property type="component" value="Chromosome 6"/>
</dbReference>
<dbReference type="CDD" id="cd22157">
    <property type="entry name" value="F-box_AtFBW1-like"/>
    <property type="match status" value="1"/>
</dbReference>
<feature type="domain" description="F-box" evidence="1">
    <location>
        <begin position="4"/>
        <end position="53"/>
    </location>
</feature>
<reference evidence="2 3" key="1">
    <citation type="submission" date="2020-12" db="EMBL/GenBank/DDBJ databases">
        <title>Concerted genomic and epigenomic changes stabilize Arabidopsis allopolyploids.</title>
        <authorList>
            <person name="Chen Z."/>
        </authorList>
    </citation>
    <scope>NUCLEOTIDE SEQUENCE [LARGE SCALE GENOMIC DNA]</scope>
    <source>
        <strain evidence="2">As9502</strain>
        <tissue evidence="2">Leaf</tissue>
    </source>
</reference>
<dbReference type="Pfam" id="PF00646">
    <property type="entry name" value="F-box"/>
    <property type="match status" value="1"/>
</dbReference>
<name>A0A8T2CKZ2_ARASU</name>
<organism evidence="2 3">
    <name type="scientific">Arabidopsis suecica</name>
    <name type="common">Swedish thale-cress</name>
    <name type="synonym">Cardaminopsis suecica</name>
    <dbReference type="NCBI Taxonomy" id="45249"/>
    <lineage>
        <taxon>Eukaryota</taxon>
        <taxon>Viridiplantae</taxon>
        <taxon>Streptophyta</taxon>
        <taxon>Embryophyta</taxon>
        <taxon>Tracheophyta</taxon>
        <taxon>Spermatophyta</taxon>
        <taxon>Magnoliopsida</taxon>
        <taxon>eudicotyledons</taxon>
        <taxon>Gunneridae</taxon>
        <taxon>Pentapetalae</taxon>
        <taxon>rosids</taxon>
        <taxon>malvids</taxon>
        <taxon>Brassicales</taxon>
        <taxon>Brassicaceae</taxon>
        <taxon>Camelineae</taxon>
        <taxon>Arabidopsis</taxon>
    </lineage>
</organism>
<dbReference type="AlphaFoldDB" id="A0A8T2CKZ2"/>
<dbReference type="SMART" id="SM00256">
    <property type="entry name" value="FBOX"/>
    <property type="match status" value="1"/>
</dbReference>
<keyword evidence="3" id="KW-1185">Reference proteome</keyword>
<protein>
    <submittedName>
        <fullName evidence="2">F-box associated domain type 3</fullName>
    </submittedName>
</protein>
<evidence type="ECO:0000313" key="2">
    <source>
        <dbReference type="EMBL" id="KAG7598840.1"/>
    </source>
</evidence>
<dbReference type="NCBIfam" id="TIGR01640">
    <property type="entry name" value="F_box_assoc_1"/>
    <property type="match status" value="1"/>
</dbReference>
<evidence type="ECO:0000313" key="3">
    <source>
        <dbReference type="Proteomes" id="UP000694251"/>
    </source>
</evidence>
<dbReference type="InterPro" id="IPR017451">
    <property type="entry name" value="F-box-assoc_interact_dom"/>
</dbReference>
<dbReference type="PROSITE" id="PS50181">
    <property type="entry name" value="FBOX"/>
    <property type="match status" value="1"/>
</dbReference>
<dbReference type="OrthoDB" id="5319261at2759"/>
<dbReference type="InterPro" id="IPR013187">
    <property type="entry name" value="F-box-assoc_dom_typ3"/>
</dbReference>
<accession>A0A8T2CKZ2</accession>
<dbReference type="PANTHER" id="PTHR31111:SF130">
    <property type="entry name" value="F-BOX ASSOCIATED UBIQUITINATION EFFECTOR FAMILY PROTEIN"/>
    <property type="match status" value="1"/>
</dbReference>
<dbReference type="InterPro" id="IPR001810">
    <property type="entry name" value="F-box_dom"/>
</dbReference>
<dbReference type="EMBL" id="JAEFBJ010000006">
    <property type="protein sequence ID" value="KAG7598840.1"/>
    <property type="molecule type" value="Genomic_DNA"/>
</dbReference>
<comment type="caution">
    <text evidence="2">The sequence shown here is derived from an EMBL/GenBank/DDBJ whole genome shotgun (WGS) entry which is preliminary data.</text>
</comment>
<dbReference type="Pfam" id="PF08268">
    <property type="entry name" value="FBA_3"/>
    <property type="match status" value="1"/>
</dbReference>
<gene>
    <name evidence="2" type="ORF">ISN44_As06g030580</name>
</gene>
<evidence type="ECO:0000259" key="1">
    <source>
        <dbReference type="PROSITE" id="PS50181"/>
    </source>
</evidence>
<sequence>MNRGANSDAIPNDLLYEILSRLPTKSIARFRCVSKLWESIIRRQDFTKLFYTRSSSNPRLLIGIQHDGEWSFFSTPQPQDHYGKSSLVVAADFHMKFSEDISPWYCSYASGLICFPNMRISKEYDDEVCAICNPSTGQYVILPPDLRTTHNSNYHCILGFDPIDKQFKVLVFNLTVNDKLVYHIVTLGTENLRWREIICPLTYGYCWGHICINGVLYYLAFDPNEEHDMIGSFDVRSEKFKSLNLNPDCFRNWSTQLINYKGKLGVINLADDYDGRFPLKLRMWVLEDVEKQEWTTNAYTLRAENKVVKYRQNIYVVGGTASGEIVLAKANVYNPFYVYYFNPEKNTLLCVEIQGVREEEDWSDIHRVYYFVDHVEGLLFDVMKTTYAATSISPPEQSTSTSSRENLQVRTVAHRKQDRHTFESVNKFDVLCLLEDD</sequence>
<dbReference type="PANTHER" id="PTHR31111">
    <property type="entry name" value="BNAA05G37150D PROTEIN-RELATED"/>
    <property type="match status" value="1"/>
</dbReference>